<evidence type="ECO:0008006" key="4">
    <source>
        <dbReference type="Google" id="ProtNLM"/>
    </source>
</evidence>
<evidence type="ECO:0000313" key="2">
    <source>
        <dbReference type="EMBL" id="MPR32829.1"/>
    </source>
</evidence>
<dbReference type="AlphaFoldDB" id="A0A7C9FP37"/>
<sequence>MKTNHFISTVALSGLLLTASAVCVVAQVNDAPEKTITQSPTGKFLVVQTKPMQFKVLFNTPQNPKIAVRILDSENTVLYKETKAVQTAYLRYFDLSPLHDGTYTFEIVDGNEKYNQSFDVVTQTRRIVSAFN</sequence>
<dbReference type="EMBL" id="WHLY01000002">
    <property type="protein sequence ID" value="MPR32829.1"/>
    <property type="molecule type" value="Genomic_DNA"/>
</dbReference>
<evidence type="ECO:0000256" key="1">
    <source>
        <dbReference type="SAM" id="SignalP"/>
    </source>
</evidence>
<keyword evidence="3" id="KW-1185">Reference proteome</keyword>
<name>A0A7C9FP37_9BACT</name>
<feature type="chain" id="PRO_5028989253" description="Secretion system C-terminal sorting domain-containing protein" evidence="1">
    <location>
        <begin position="27"/>
        <end position="132"/>
    </location>
</feature>
<dbReference type="Proteomes" id="UP000479293">
    <property type="component" value="Unassembled WGS sequence"/>
</dbReference>
<reference evidence="2 3" key="1">
    <citation type="submission" date="2019-10" db="EMBL/GenBank/DDBJ databases">
        <title>Draft Genome Sequence of Cytophagaceae sp. SJW1-29.</title>
        <authorList>
            <person name="Choi A."/>
        </authorList>
    </citation>
    <scope>NUCLEOTIDE SEQUENCE [LARGE SCALE GENOMIC DNA]</scope>
    <source>
        <strain evidence="2 3">SJW1-29</strain>
    </source>
</reference>
<evidence type="ECO:0000313" key="3">
    <source>
        <dbReference type="Proteomes" id="UP000479293"/>
    </source>
</evidence>
<accession>A0A7C9FP37</accession>
<organism evidence="2 3">
    <name type="scientific">Salmonirosea aquatica</name>
    <dbReference type="NCBI Taxonomy" id="2654236"/>
    <lineage>
        <taxon>Bacteria</taxon>
        <taxon>Pseudomonadati</taxon>
        <taxon>Bacteroidota</taxon>
        <taxon>Cytophagia</taxon>
        <taxon>Cytophagales</taxon>
        <taxon>Spirosomataceae</taxon>
        <taxon>Salmonirosea</taxon>
    </lineage>
</organism>
<protein>
    <recommendedName>
        <fullName evidence="4">Secretion system C-terminal sorting domain-containing protein</fullName>
    </recommendedName>
</protein>
<feature type="signal peptide" evidence="1">
    <location>
        <begin position="1"/>
        <end position="26"/>
    </location>
</feature>
<dbReference type="RefSeq" id="WP_152757609.1">
    <property type="nucleotide sequence ID" value="NZ_WHLY01000002.1"/>
</dbReference>
<gene>
    <name evidence="2" type="ORF">GBK04_05520</name>
</gene>
<proteinExistence type="predicted"/>
<keyword evidence="1" id="KW-0732">Signal</keyword>
<comment type="caution">
    <text evidence="2">The sequence shown here is derived from an EMBL/GenBank/DDBJ whole genome shotgun (WGS) entry which is preliminary data.</text>
</comment>